<keyword evidence="1" id="KW-0472">Membrane</keyword>
<accession>A0A0H5R954</accession>
<evidence type="ECO:0000313" key="2">
    <source>
        <dbReference type="EMBL" id="CRZ10281.1"/>
    </source>
</evidence>
<dbReference type="EMBL" id="HACM01009839">
    <property type="protein sequence ID" value="CRZ10281.1"/>
    <property type="molecule type" value="Transcribed_RNA"/>
</dbReference>
<name>A0A0H5R954_9EUKA</name>
<protein>
    <submittedName>
        <fullName evidence="2">Uncharacterized protein</fullName>
    </submittedName>
</protein>
<evidence type="ECO:0000256" key="1">
    <source>
        <dbReference type="SAM" id="Phobius"/>
    </source>
</evidence>
<sequence>MTRDLDDCSLTWLRCTILLTVISIVIIPTSTVEFAQKTIFGCTGCLTLMDLRENQQQKSRYSIGQNVIKYLANNGHFLAQNIVKYYGVRSKDDGLIKDFHDFESKCKKPFSMDEAKQVAREFEAHMQILTALQWFIEDNERKPSGDLRQLHAAVNCHSMIARSLEILPKPLVQYPTTRLIAFAVAAWLLIAVISWRGYVAVHALYQQEPDRFFDGYQYALTVWSNCTNWVLQTARDNNKVSASVWAPSSPDIVVDTNPSEMRNTNLY</sequence>
<feature type="transmembrane region" description="Helical" evidence="1">
    <location>
        <begin position="179"/>
        <end position="198"/>
    </location>
</feature>
<dbReference type="AlphaFoldDB" id="A0A0H5R954"/>
<reference evidence="2" key="1">
    <citation type="submission" date="2015-04" db="EMBL/GenBank/DDBJ databases">
        <title>The genome sequence of the plant pathogenic Rhizarian Plasmodiophora brassicae reveals insights in its biotrophic life cycle and the origin of chitin synthesis.</title>
        <authorList>
            <person name="Schwelm A."/>
            <person name="Fogelqvist J."/>
            <person name="Knaust A."/>
            <person name="Julke S."/>
            <person name="Lilja T."/>
            <person name="Dhandapani V."/>
            <person name="Bonilla-Rosso G."/>
            <person name="Karlsson M."/>
            <person name="Shevchenko A."/>
            <person name="Choi S.R."/>
            <person name="Kim H.G."/>
            <person name="Park J.Y."/>
            <person name="Lim Y.P."/>
            <person name="Ludwig-Muller J."/>
            <person name="Dixelius C."/>
        </authorList>
    </citation>
    <scope>NUCLEOTIDE SEQUENCE</scope>
    <source>
        <tissue evidence="2">Potato root galls</tissue>
    </source>
</reference>
<feature type="transmembrane region" description="Helical" evidence="1">
    <location>
        <begin position="12"/>
        <end position="28"/>
    </location>
</feature>
<organism evidence="2">
    <name type="scientific">Spongospora subterranea</name>
    <dbReference type="NCBI Taxonomy" id="70186"/>
    <lineage>
        <taxon>Eukaryota</taxon>
        <taxon>Sar</taxon>
        <taxon>Rhizaria</taxon>
        <taxon>Endomyxa</taxon>
        <taxon>Phytomyxea</taxon>
        <taxon>Plasmodiophorida</taxon>
        <taxon>Plasmodiophoridae</taxon>
        <taxon>Spongospora</taxon>
    </lineage>
</organism>
<keyword evidence="1" id="KW-1133">Transmembrane helix</keyword>
<proteinExistence type="predicted"/>
<keyword evidence="1" id="KW-0812">Transmembrane</keyword>